<organism evidence="1 2">
    <name type="scientific">Monilinia laxa</name>
    <name type="common">Brown rot fungus</name>
    <name type="synonym">Sclerotinia laxa</name>
    <dbReference type="NCBI Taxonomy" id="61186"/>
    <lineage>
        <taxon>Eukaryota</taxon>
        <taxon>Fungi</taxon>
        <taxon>Dikarya</taxon>
        <taxon>Ascomycota</taxon>
        <taxon>Pezizomycotina</taxon>
        <taxon>Leotiomycetes</taxon>
        <taxon>Helotiales</taxon>
        <taxon>Sclerotiniaceae</taxon>
        <taxon>Monilinia</taxon>
    </lineage>
</organism>
<name>A0A5N6KGM4_MONLA</name>
<comment type="caution">
    <text evidence="1">The sequence shown here is derived from an EMBL/GenBank/DDBJ whole genome shotgun (WGS) entry which is preliminary data.</text>
</comment>
<evidence type="ECO:0000313" key="2">
    <source>
        <dbReference type="Proteomes" id="UP000326757"/>
    </source>
</evidence>
<sequence length="111" mass="12624">MPAFHQAGPRAQPRFNPRLINLHYRADIASKQDADQTPRQPLGRYLSHLQIQSLPQPLPAIPHQPRMLPQDVFHLRRPHLYIGACALSRPPLWTYIAQKGIQSGVLCGSRH</sequence>
<dbReference type="AlphaFoldDB" id="A0A5N6KGM4"/>
<accession>A0A5N6KGM4</accession>
<keyword evidence="2" id="KW-1185">Reference proteome</keyword>
<protein>
    <submittedName>
        <fullName evidence="1">Uncharacterized protein</fullName>
    </submittedName>
</protein>
<gene>
    <name evidence="1" type="ORF">EYC80_006084</name>
</gene>
<evidence type="ECO:0000313" key="1">
    <source>
        <dbReference type="EMBL" id="KAB8302731.1"/>
    </source>
</evidence>
<dbReference type="Proteomes" id="UP000326757">
    <property type="component" value="Unassembled WGS sequence"/>
</dbReference>
<reference evidence="1 2" key="1">
    <citation type="submission" date="2019-06" db="EMBL/GenBank/DDBJ databases">
        <title>Genome Sequence of the Brown Rot Fungal Pathogen Monilinia laxa.</title>
        <authorList>
            <person name="De Miccolis Angelini R.M."/>
            <person name="Landi L."/>
            <person name="Abate D."/>
            <person name="Pollastro S."/>
            <person name="Romanazzi G."/>
            <person name="Faretra F."/>
        </authorList>
    </citation>
    <scope>NUCLEOTIDE SEQUENCE [LARGE SCALE GENOMIC DNA]</scope>
    <source>
        <strain evidence="1 2">Mlax316</strain>
    </source>
</reference>
<proteinExistence type="predicted"/>
<dbReference type="EMBL" id="VIGI01000003">
    <property type="protein sequence ID" value="KAB8302731.1"/>
    <property type="molecule type" value="Genomic_DNA"/>
</dbReference>